<proteinExistence type="predicted"/>
<name>A0ABR2EYD7_9ROSI</name>
<comment type="caution">
    <text evidence="1">The sequence shown here is derived from an EMBL/GenBank/DDBJ whole genome shotgun (WGS) entry which is preliminary data.</text>
</comment>
<organism evidence="1 2">
    <name type="scientific">Hibiscus sabdariffa</name>
    <name type="common">roselle</name>
    <dbReference type="NCBI Taxonomy" id="183260"/>
    <lineage>
        <taxon>Eukaryota</taxon>
        <taxon>Viridiplantae</taxon>
        <taxon>Streptophyta</taxon>
        <taxon>Embryophyta</taxon>
        <taxon>Tracheophyta</taxon>
        <taxon>Spermatophyta</taxon>
        <taxon>Magnoliopsida</taxon>
        <taxon>eudicotyledons</taxon>
        <taxon>Gunneridae</taxon>
        <taxon>Pentapetalae</taxon>
        <taxon>rosids</taxon>
        <taxon>malvids</taxon>
        <taxon>Malvales</taxon>
        <taxon>Malvaceae</taxon>
        <taxon>Malvoideae</taxon>
        <taxon>Hibiscus</taxon>
    </lineage>
</organism>
<sequence length="90" mass="10062">MDKFHTIRPRTMQLGPSQKGHPMVNISATWRPHPGALAEAYMNFHYAILIYKINSLGWLAVVKAMCNGLHFESADQGLGTSILKSWYGTS</sequence>
<evidence type="ECO:0000313" key="1">
    <source>
        <dbReference type="EMBL" id="KAK8567721.1"/>
    </source>
</evidence>
<evidence type="ECO:0000313" key="2">
    <source>
        <dbReference type="Proteomes" id="UP001472677"/>
    </source>
</evidence>
<keyword evidence="2" id="KW-1185">Reference proteome</keyword>
<reference evidence="1 2" key="1">
    <citation type="journal article" date="2024" name="G3 (Bethesda)">
        <title>Genome assembly of Hibiscus sabdariffa L. provides insights into metabolisms of medicinal natural products.</title>
        <authorList>
            <person name="Kim T."/>
        </authorList>
    </citation>
    <scope>NUCLEOTIDE SEQUENCE [LARGE SCALE GENOMIC DNA]</scope>
    <source>
        <strain evidence="1">TK-2024</strain>
        <tissue evidence="1">Old leaves</tissue>
    </source>
</reference>
<dbReference type="EMBL" id="JBBPBM010000009">
    <property type="protein sequence ID" value="KAK8567721.1"/>
    <property type="molecule type" value="Genomic_DNA"/>
</dbReference>
<accession>A0ABR2EYD7</accession>
<dbReference type="Proteomes" id="UP001472677">
    <property type="component" value="Unassembled WGS sequence"/>
</dbReference>
<gene>
    <name evidence="1" type="ORF">V6N12_006297</name>
</gene>
<protein>
    <submittedName>
        <fullName evidence="1">Uncharacterized protein</fullName>
    </submittedName>
</protein>